<dbReference type="HOGENOM" id="CLU_171532_0_0_2"/>
<reference evidence="2" key="1">
    <citation type="submission" date="2010-05" db="EMBL/GenBank/DDBJ databases">
        <title>Complete sequence of Staphylothermus hellenicus DSM 12710.</title>
        <authorList>
            <consortium name="US DOE Joint Genome Institute"/>
            <person name="Lucas S."/>
            <person name="Copeland A."/>
            <person name="Lapidus A."/>
            <person name="Cheng J.-F."/>
            <person name="Bruce D."/>
            <person name="Goodwin L."/>
            <person name="Pitluck S."/>
            <person name="Davenport K."/>
            <person name="Detter J.C."/>
            <person name="Han C."/>
            <person name="Tapia R."/>
            <person name="Larimer F."/>
            <person name="Land M."/>
            <person name="Hauser L."/>
            <person name="Kyrpides N."/>
            <person name="Mikhailova N."/>
            <person name="Anderson I.J."/>
            <person name="Woyke T."/>
        </authorList>
    </citation>
    <scope>NUCLEOTIDE SEQUENCE [LARGE SCALE GENOMIC DNA]</scope>
    <source>
        <strain evidence="2">DSM 12710 / JCM 10830 / BK20S6-10-b1 / P8</strain>
    </source>
</reference>
<protein>
    <submittedName>
        <fullName evidence="1">Uncharacterized protein</fullName>
    </submittedName>
</protein>
<sequence>MVFCLRVCDICEHKPAKYKCPVCGRHVCEDDFDFEKGVCKVCSETLCEICGKYPSIGYCMVCGRNGCEDCLIQVTPVSYVCKDCIRQGRYRLETKQSLLRRR</sequence>
<dbReference type="KEGG" id="shc:Shell_0327"/>
<accession>D7DBB2</accession>
<dbReference type="EMBL" id="CP002051">
    <property type="protein sequence ID" value="ADI31459.1"/>
    <property type="molecule type" value="Genomic_DNA"/>
</dbReference>
<evidence type="ECO:0000313" key="2">
    <source>
        <dbReference type="Proteomes" id="UP000002573"/>
    </source>
</evidence>
<gene>
    <name evidence="1" type="ordered locus">Shell_0327</name>
</gene>
<dbReference type="AlphaFoldDB" id="D7DBB2"/>
<dbReference type="SUPFAM" id="SSF144232">
    <property type="entry name" value="HIT/MYND zinc finger-like"/>
    <property type="match status" value="1"/>
</dbReference>
<proteinExistence type="predicted"/>
<keyword evidence="2" id="KW-1185">Reference proteome</keyword>
<name>D7DBB2_STAHD</name>
<reference evidence="1 2" key="2">
    <citation type="journal article" date="2011" name="Stand. Genomic Sci.">
        <title>Complete genome sequence of Staphylothermus hellenicus P8.</title>
        <authorList>
            <person name="Anderson I."/>
            <person name="Wirth R."/>
            <person name="Lucas S."/>
            <person name="Copeland A."/>
            <person name="Lapidus A."/>
            <person name="Cheng J.F."/>
            <person name="Goodwin L."/>
            <person name="Pitluck S."/>
            <person name="Davenport K."/>
            <person name="Detter J.C."/>
            <person name="Han C."/>
            <person name="Tapia R."/>
            <person name="Land M."/>
            <person name="Hauser L."/>
            <person name="Pati A."/>
            <person name="Mikhailova N."/>
            <person name="Woyke T."/>
            <person name="Klenk H.P."/>
            <person name="Kyrpides N."/>
            <person name="Ivanova N."/>
        </authorList>
    </citation>
    <scope>NUCLEOTIDE SEQUENCE [LARGE SCALE GENOMIC DNA]</scope>
    <source>
        <strain evidence="2">DSM 12710 / JCM 10830 / BK20S6-10-b1 / P8</strain>
    </source>
</reference>
<dbReference type="Proteomes" id="UP000002573">
    <property type="component" value="Chromosome"/>
</dbReference>
<evidence type="ECO:0000313" key="1">
    <source>
        <dbReference type="EMBL" id="ADI31459.1"/>
    </source>
</evidence>
<dbReference type="eggNOG" id="arCOG07221">
    <property type="taxonomic scope" value="Archaea"/>
</dbReference>
<dbReference type="STRING" id="591019.Shell_0327"/>
<organism evidence="1 2">
    <name type="scientific">Staphylothermus hellenicus (strain DSM 12710 / JCM 10830 / BK20S6-10-b1 / P8)</name>
    <dbReference type="NCBI Taxonomy" id="591019"/>
    <lineage>
        <taxon>Archaea</taxon>
        <taxon>Thermoproteota</taxon>
        <taxon>Thermoprotei</taxon>
        <taxon>Desulfurococcales</taxon>
        <taxon>Desulfurococcaceae</taxon>
        <taxon>Staphylothermus</taxon>
    </lineage>
</organism>